<feature type="signal peptide" evidence="1">
    <location>
        <begin position="1"/>
        <end position="25"/>
    </location>
</feature>
<keyword evidence="4" id="KW-1185">Reference proteome</keyword>
<sequence length="323" mass="35422">MSRAPIRTSLIAGVGVLGLALSACAAETDGDSASGGDGGGAKEVTIAVPSWVGAQANAAVAAHILEEEMDVKVDIKQMDEPVAFDALHGGKADAILEDWGGVPKKEELYVEDKKTVVEGGDLGVTGHIGWFVPKYFADENPEVLDYENLNDFVDDFKTSESGDKGQFIGAAPSYTTYDKHLIKNHDLDYKILPTGSEAAQLKEIQRLYEAEEPFLTYWWDPQWMNAQIEMVEVELPEYTEGCNEPAEKTECGYDTLMLQKYFNADFAENGGEAAEFLKNFQWSTEDQNEVASMIAGEGMAEEDAAAEWAAEHEDVWKAWLPKS</sequence>
<feature type="chain" id="PRO_5037299045" evidence="1">
    <location>
        <begin position="26"/>
        <end position="323"/>
    </location>
</feature>
<dbReference type="AlphaFoldDB" id="A0A927ICR9"/>
<dbReference type="RefSeq" id="WP_191209641.1">
    <property type="nucleotide sequence ID" value="NZ_BAABKL010000008.1"/>
</dbReference>
<evidence type="ECO:0000313" key="3">
    <source>
        <dbReference type="EMBL" id="MBD3932342.1"/>
    </source>
</evidence>
<dbReference type="Proteomes" id="UP000632289">
    <property type="component" value="Unassembled WGS sequence"/>
</dbReference>
<dbReference type="Pfam" id="PF04069">
    <property type="entry name" value="OpuAC"/>
    <property type="match status" value="1"/>
</dbReference>
<name>A0A927ICR9_9ACTN</name>
<dbReference type="PROSITE" id="PS51257">
    <property type="entry name" value="PROKAR_LIPOPROTEIN"/>
    <property type="match status" value="1"/>
</dbReference>
<evidence type="ECO:0000259" key="2">
    <source>
        <dbReference type="Pfam" id="PF04069"/>
    </source>
</evidence>
<dbReference type="SUPFAM" id="SSF53850">
    <property type="entry name" value="Periplasmic binding protein-like II"/>
    <property type="match status" value="1"/>
</dbReference>
<organism evidence="3 4">
    <name type="scientific">Streptomyces chumphonensis</name>
    <dbReference type="NCBI Taxonomy" id="1214925"/>
    <lineage>
        <taxon>Bacteria</taxon>
        <taxon>Bacillati</taxon>
        <taxon>Actinomycetota</taxon>
        <taxon>Actinomycetes</taxon>
        <taxon>Kitasatosporales</taxon>
        <taxon>Streptomycetaceae</taxon>
        <taxon>Streptomyces</taxon>
    </lineage>
</organism>
<comment type="caution">
    <text evidence="3">The sequence shown here is derived from an EMBL/GenBank/DDBJ whole genome shotgun (WGS) entry which is preliminary data.</text>
</comment>
<dbReference type="GO" id="GO:0022857">
    <property type="term" value="F:transmembrane transporter activity"/>
    <property type="evidence" value="ECO:0007669"/>
    <property type="project" value="InterPro"/>
</dbReference>
<feature type="domain" description="ABC-type glycine betaine transport system substrate-binding" evidence="2">
    <location>
        <begin position="42"/>
        <end position="310"/>
    </location>
</feature>
<reference evidence="3" key="1">
    <citation type="submission" date="2020-09" db="EMBL/GenBank/DDBJ databases">
        <title>Secondary metabolite and genome analysis of marine Streptomyces chumphonensis KK1-2T.</title>
        <authorList>
            <person name="Phongsopitanun W."/>
            <person name="Kanchanasin P."/>
            <person name="Pittayakhajonwut P."/>
            <person name="Suwanborirux K."/>
            <person name="Tanasupawat S."/>
        </authorList>
    </citation>
    <scope>NUCLEOTIDE SEQUENCE</scope>
    <source>
        <strain evidence="3">KK1-2</strain>
    </source>
</reference>
<evidence type="ECO:0000256" key="1">
    <source>
        <dbReference type="SAM" id="SignalP"/>
    </source>
</evidence>
<dbReference type="EMBL" id="JACXYU010000005">
    <property type="protein sequence ID" value="MBD3932342.1"/>
    <property type="molecule type" value="Genomic_DNA"/>
</dbReference>
<evidence type="ECO:0000313" key="4">
    <source>
        <dbReference type="Proteomes" id="UP000632289"/>
    </source>
</evidence>
<protein>
    <submittedName>
        <fullName evidence="3">Glycine/betaine ABC transporter substrate-binding protein</fullName>
    </submittedName>
</protein>
<dbReference type="Gene3D" id="3.40.190.10">
    <property type="entry name" value="Periplasmic binding protein-like II"/>
    <property type="match status" value="1"/>
</dbReference>
<dbReference type="InterPro" id="IPR007210">
    <property type="entry name" value="ABC_Gly_betaine_transp_sub-bd"/>
</dbReference>
<dbReference type="GO" id="GO:0043190">
    <property type="term" value="C:ATP-binding cassette (ABC) transporter complex"/>
    <property type="evidence" value="ECO:0007669"/>
    <property type="project" value="InterPro"/>
</dbReference>
<gene>
    <name evidence="3" type="ORF">IF129_12360</name>
</gene>
<proteinExistence type="predicted"/>
<keyword evidence="1" id="KW-0732">Signal</keyword>
<accession>A0A927ICR9</accession>
<dbReference type="Gene3D" id="3.40.190.100">
    <property type="entry name" value="Glycine betaine-binding periplasmic protein, domain 2"/>
    <property type="match status" value="1"/>
</dbReference>